<dbReference type="InterPro" id="IPR040976">
    <property type="entry name" value="Pkinase_fungal"/>
</dbReference>
<dbReference type="Pfam" id="PF17667">
    <property type="entry name" value="Pkinase_fungal"/>
    <property type="match status" value="1"/>
</dbReference>
<accession>A0A9W4GF29</accession>
<proteinExistence type="predicted"/>
<evidence type="ECO:0000313" key="2">
    <source>
        <dbReference type="EMBL" id="CAD6503154.1"/>
    </source>
</evidence>
<evidence type="ECO:0000313" key="3">
    <source>
        <dbReference type="Proteomes" id="UP000683417"/>
    </source>
</evidence>
<evidence type="ECO:0000259" key="1">
    <source>
        <dbReference type="Pfam" id="PF17667"/>
    </source>
</evidence>
<name>A0A9W4GF29_BLUGR</name>
<organism evidence="2 3">
    <name type="scientific">Blumeria graminis f. sp. triticale</name>
    <dbReference type="NCBI Taxonomy" id="1689686"/>
    <lineage>
        <taxon>Eukaryota</taxon>
        <taxon>Fungi</taxon>
        <taxon>Dikarya</taxon>
        <taxon>Ascomycota</taxon>
        <taxon>Pezizomycotina</taxon>
        <taxon>Leotiomycetes</taxon>
        <taxon>Erysiphales</taxon>
        <taxon>Erysiphaceae</taxon>
        <taxon>Blumeria</taxon>
    </lineage>
</organism>
<dbReference type="PANTHER" id="PTHR38248">
    <property type="entry name" value="FUNK1 6"/>
    <property type="match status" value="1"/>
</dbReference>
<feature type="domain" description="Fungal-type protein kinase" evidence="1">
    <location>
        <begin position="118"/>
        <end position="359"/>
    </location>
</feature>
<dbReference type="AlphaFoldDB" id="A0A9W4GF29"/>
<reference evidence="2" key="1">
    <citation type="submission" date="2020-10" db="EMBL/GenBank/DDBJ databases">
        <authorList>
            <person name="Muller C M."/>
        </authorList>
    </citation>
    <scope>NUCLEOTIDE SEQUENCE</scope>
    <source>
        <strain evidence="2">THUN-12</strain>
    </source>
</reference>
<gene>
    <name evidence="2" type="ORF">BGTH12_LOCUS4512</name>
</gene>
<sequence>MRHELSGSVFMNVKGFWKKYFEKPKCSKHCKALSKEYEARSGEEKLKFPEDPAEADVWRWMKALEEEIIKSSVNTLTKLAKEKGKMAGIRFMYSIEATQCHTLSKGQIEGGQTDRQLDYFIKRNNLPNGDGYHWRDVLVVGELTKLPMSAFLDKFLQLCVYMSEVFLAQPLRHFVHRLILFGPYCESIIDIGKSPKKLVHVLAAYMLMSDKEHEIDSNIRNDGDEIIIKMKVPGSSVMQEFSLFTKPLLCQSSLVSRGTTVYSSTDKKYVVKFSWKICGKTSEVELLKIAKDVVGMAKLIGSRDLVQTSTLRKGLTFIHLMVKYTRPAEKILTTPVVLSGNSVQYLKKSTSKAESRKRKSESGQAGAIIESVNMRIRSGTKGQ</sequence>
<dbReference type="EMBL" id="CAJHIT010000007">
    <property type="protein sequence ID" value="CAD6503154.1"/>
    <property type="molecule type" value="Genomic_DNA"/>
</dbReference>
<dbReference type="PANTHER" id="PTHR38248:SF2">
    <property type="entry name" value="FUNK1 11"/>
    <property type="match status" value="1"/>
</dbReference>
<protein>
    <submittedName>
        <fullName evidence="2">BgTH12-02823</fullName>
    </submittedName>
</protein>
<comment type="caution">
    <text evidence="2">The sequence shown here is derived from an EMBL/GenBank/DDBJ whole genome shotgun (WGS) entry which is preliminary data.</text>
</comment>
<dbReference type="Proteomes" id="UP000683417">
    <property type="component" value="Unassembled WGS sequence"/>
</dbReference>